<protein>
    <submittedName>
        <fullName evidence="1">Uncharacterized protein</fullName>
    </submittedName>
</protein>
<dbReference type="RefSeq" id="WP_151093398.1">
    <property type="nucleotide sequence ID" value="NZ_CP071520.1"/>
</dbReference>
<dbReference type="EMBL" id="CP071520">
    <property type="protein sequence ID" value="QSX97985.1"/>
    <property type="molecule type" value="Genomic_DNA"/>
</dbReference>
<organism evidence="1 2">
    <name type="scientific">Janthinobacterium lividum</name>
    <dbReference type="NCBI Taxonomy" id="29581"/>
    <lineage>
        <taxon>Bacteria</taxon>
        <taxon>Pseudomonadati</taxon>
        <taxon>Pseudomonadota</taxon>
        <taxon>Betaproteobacteria</taxon>
        <taxon>Burkholderiales</taxon>
        <taxon>Oxalobacteraceae</taxon>
        <taxon>Janthinobacterium</taxon>
    </lineage>
</organism>
<gene>
    <name evidence="1" type="ORF">J3P46_08760</name>
</gene>
<dbReference type="AlphaFoldDB" id="A0AAJ4T6U8"/>
<evidence type="ECO:0000313" key="1">
    <source>
        <dbReference type="EMBL" id="QSX97985.1"/>
    </source>
</evidence>
<sequence length="284" mass="30810">MTNLRIIYDNAGDRAVLTAASQTGELGPANLQVDRKSAVLRAAGVTQTIMATWPIQEAIACVALINTNMTSSARVRVRGYARIGDAVPVLDTGEVFPCPPVPLGHFTWGAQPLGWNAYKWGCANTWARGGGSDGVVWFPVARVAQLAIDISSPYSDGGYLEISRLVAGNYWSPEYNAEYGAQLQLQDTGENYRTSAGDLHAAQGVASDKISVNLAHLTPADRAQLMRILRQNGTRRSLLFSLFPEHTDVLLEQDHMVYGRVSNLDAVVTPYFDTYAAPLQIEGI</sequence>
<reference evidence="1 2" key="1">
    <citation type="submission" date="2021-03" db="EMBL/GenBank/DDBJ databases">
        <title>Draft genome sequence of Janthinobacterium sp. strain PLB02 isolated from infected primmorphs (Lubomirskia baicalensis).</title>
        <authorList>
            <person name="Chernogor L.I."/>
            <person name="Belikov S.I."/>
            <person name="Petrushin I.S."/>
        </authorList>
    </citation>
    <scope>NUCLEOTIDE SEQUENCE [LARGE SCALE GENOMIC DNA]</scope>
    <source>
        <strain evidence="1 2">PLB02</strain>
    </source>
</reference>
<dbReference type="Proteomes" id="UP000662821">
    <property type="component" value="Chromosome"/>
</dbReference>
<proteinExistence type="predicted"/>
<name>A0AAJ4T6U8_9BURK</name>
<accession>A0AAJ4T6U8</accession>
<evidence type="ECO:0000313" key="2">
    <source>
        <dbReference type="Proteomes" id="UP000662821"/>
    </source>
</evidence>